<keyword evidence="2 8" id="KW-0808">Transferase</keyword>
<dbReference type="Pfam" id="PF03770">
    <property type="entry name" value="IPK"/>
    <property type="match status" value="1"/>
</dbReference>
<proteinExistence type="inferred from homology"/>
<evidence type="ECO:0000256" key="4">
    <source>
        <dbReference type="ARBA" id="ARBA00022777"/>
    </source>
</evidence>
<reference evidence="9" key="1">
    <citation type="submission" date="2021-09" db="EMBL/GenBank/DDBJ databases">
        <authorList>
            <consortium name="Pathogen Informatics"/>
        </authorList>
    </citation>
    <scope>NUCLEOTIDE SEQUENCE</scope>
</reference>
<dbReference type="EMBL" id="CAKAEH010001295">
    <property type="protein sequence ID" value="CAG9534210.1"/>
    <property type="molecule type" value="Genomic_DNA"/>
</dbReference>
<evidence type="ECO:0000256" key="6">
    <source>
        <dbReference type="ARBA" id="ARBA00036164"/>
    </source>
</evidence>
<dbReference type="GO" id="GO:0032958">
    <property type="term" value="P:inositol phosphate biosynthetic process"/>
    <property type="evidence" value="ECO:0007669"/>
    <property type="project" value="InterPro"/>
</dbReference>
<protein>
    <recommendedName>
        <fullName evidence="8">Kinase</fullName>
        <ecNumber evidence="8">2.7.-.-</ecNumber>
    </recommendedName>
</protein>
<evidence type="ECO:0000256" key="8">
    <source>
        <dbReference type="RuleBase" id="RU363090"/>
    </source>
</evidence>
<comment type="caution">
    <text evidence="9">The sequence shown here is derived from an EMBL/GenBank/DDBJ whole genome shotgun (WGS) entry which is preliminary data.</text>
</comment>
<comment type="catalytic activity">
    <reaction evidence="7">
        <text>1D-myo-inositol 1,3,4,6-tetrakisphosphate + ATP = 1D-myo-inositol 1,3,4,5,6-pentakisphosphate + ADP + H(+)</text>
        <dbReference type="Rhea" id="RHEA:12717"/>
        <dbReference type="ChEBI" id="CHEBI:15378"/>
        <dbReference type="ChEBI" id="CHEBI:30616"/>
        <dbReference type="ChEBI" id="CHEBI:57660"/>
        <dbReference type="ChEBI" id="CHEBI:57733"/>
        <dbReference type="ChEBI" id="CHEBI:456216"/>
        <dbReference type="EC" id="2.7.1.140"/>
    </reaction>
</comment>
<gene>
    <name evidence="9" type="ORF">CJOHNSTONI_LOCUS4365</name>
</gene>
<evidence type="ECO:0000256" key="2">
    <source>
        <dbReference type="ARBA" id="ARBA00022679"/>
    </source>
</evidence>
<sequence length="299" mass="34402">MADTQTSTAVIQLPTSFEWYQEQIAGHHSSVVRNGEHEIGLIKEVGSETLLKPVQEGVRGVCEVTFYNNLKYRNDENDVLTKFAVFVPKFYGLKTLRVGGKELEFIVMEDLACRYKCPCIMDIKMGRVTYDPNATKAKRLSEAVKYPEQETLGFRLTGYRMHFGCDKNDLRVRDKQWGKSRNLENIVDAFREFFSGRTMEKSYVAVQTLEQLYKLRKWFNSQRVYHFYASSILLAYEASMERPPNVLVKLIDFSHVFPANGAIDDNYLFGLNSVINVIEKYRNSFDSGPHKIVSNPGIN</sequence>
<keyword evidence="3" id="KW-0547">Nucleotide-binding</keyword>
<dbReference type="Gene3D" id="3.30.470.160">
    <property type="entry name" value="Inositol polyphosphate kinase"/>
    <property type="match status" value="1"/>
</dbReference>
<accession>A0A8J2PZU3</accession>
<dbReference type="GO" id="GO:0005524">
    <property type="term" value="F:ATP binding"/>
    <property type="evidence" value="ECO:0007669"/>
    <property type="project" value="UniProtKB-KW"/>
</dbReference>
<name>A0A8J2PZU3_9BILA</name>
<evidence type="ECO:0000313" key="9">
    <source>
        <dbReference type="EMBL" id="CAG9534210.1"/>
    </source>
</evidence>
<comment type="catalytic activity">
    <reaction evidence="6">
        <text>1D-myo-inositol 1,4,5-trisphosphate + 2 ATP = 1D-myo-inositol 1,3,4,5,6-pentakisphosphate + 2 ADP + 2 H(+)</text>
        <dbReference type="Rhea" id="RHEA:32359"/>
        <dbReference type="ChEBI" id="CHEBI:15378"/>
        <dbReference type="ChEBI" id="CHEBI:30616"/>
        <dbReference type="ChEBI" id="CHEBI:57733"/>
        <dbReference type="ChEBI" id="CHEBI:203600"/>
        <dbReference type="ChEBI" id="CHEBI:456216"/>
        <dbReference type="EC" id="2.7.1.151"/>
    </reaction>
</comment>
<dbReference type="GO" id="GO:0008440">
    <property type="term" value="F:inositol-1,4,5-trisphosphate 3-kinase activity"/>
    <property type="evidence" value="ECO:0007669"/>
    <property type="project" value="TreeGrafter"/>
</dbReference>
<keyword evidence="10" id="KW-1185">Reference proteome</keyword>
<evidence type="ECO:0000256" key="3">
    <source>
        <dbReference type="ARBA" id="ARBA00022741"/>
    </source>
</evidence>
<evidence type="ECO:0000256" key="1">
    <source>
        <dbReference type="ARBA" id="ARBA00007374"/>
    </source>
</evidence>
<dbReference type="PANTHER" id="PTHR12400">
    <property type="entry name" value="INOSITOL POLYPHOSPHATE KINASE"/>
    <property type="match status" value="1"/>
</dbReference>
<evidence type="ECO:0000313" key="10">
    <source>
        <dbReference type="Proteomes" id="UP000746747"/>
    </source>
</evidence>
<dbReference type="EC" id="2.7.-.-" evidence="8"/>
<organism evidence="9 10">
    <name type="scientific">Cercopithifilaria johnstoni</name>
    <dbReference type="NCBI Taxonomy" id="2874296"/>
    <lineage>
        <taxon>Eukaryota</taxon>
        <taxon>Metazoa</taxon>
        <taxon>Ecdysozoa</taxon>
        <taxon>Nematoda</taxon>
        <taxon>Chromadorea</taxon>
        <taxon>Rhabditida</taxon>
        <taxon>Spirurina</taxon>
        <taxon>Spiruromorpha</taxon>
        <taxon>Filarioidea</taxon>
        <taxon>Onchocercidae</taxon>
        <taxon>Cercopithifilaria</taxon>
    </lineage>
</organism>
<dbReference type="InterPro" id="IPR005522">
    <property type="entry name" value="IPK"/>
</dbReference>
<evidence type="ECO:0000256" key="7">
    <source>
        <dbReference type="ARBA" id="ARBA00036525"/>
    </source>
</evidence>
<dbReference type="SUPFAM" id="SSF56104">
    <property type="entry name" value="SAICAR synthase-like"/>
    <property type="match status" value="1"/>
</dbReference>
<dbReference type="Proteomes" id="UP000746747">
    <property type="component" value="Unassembled WGS sequence"/>
</dbReference>
<dbReference type="PANTHER" id="PTHR12400:SF51">
    <property type="entry name" value="INOSITOL POLYPHOSPHATE MULTIKINASE"/>
    <property type="match status" value="1"/>
</dbReference>
<dbReference type="InterPro" id="IPR038286">
    <property type="entry name" value="IPK_sf"/>
</dbReference>
<dbReference type="AlphaFoldDB" id="A0A8J2PZU3"/>
<keyword evidence="5" id="KW-0067">ATP-binding</keyword>
<dbReference type="GO" id="GO:0005634">
    <property type="term" value="C:nucleus"/>
    <property type="evidence" value="ECO:0007669"/>
    <property type="project" value="TreeGrafter"/>
</dbReference>
<keyword evidence="4 8" id="KW-0418">Kinase</keyword>
<dbReference type="GO" id="GO:0051765">
    <property type="term" value="F:inositol tetrakisphosphate kinase activity"/>
    <property type="evidence" value="ECO:0007669"/>
    <property type="project" value="TreeGrafter"/>
</dbReference>
<evidence type="ECO:0000256" key="5">
    <source>
        <dbReference type="ARBA" id="ARBA00022840"/>
    </source>
</evidence>
<comment type="similarity">
    <text evidence="1 8">Belongs to the inositol phosphokinase (IPK) family.</text>
</comment>
<dbReference type="GO" id="GO:0005737">
    <property type="term" value="C:cytoplasm"/>
    <property type="evidence" value="ECO:0007669"/>
    <property type="project" value="TreeGrafter"/>
</dbReference>
<dbReference type="OrthoDB" id="338650at2759"/>